<dbReference type="RefSeq" id="WP_150094746.1">
    <property type="nucleotide sequence ID" value="NZ_JBFUOH010000064.1"/>
</dbReference>
<proteinExistence type="inferred from homology"/>
<organism evidence="3 4">
    <name type="scientific">Thiohalocapsa marina</name>
    <dbReference type="NCBI Taxonomy" id="424902"/>
    <lineage>
        <taxon>Bacteria</taxon>
        <taxon>Pseudomonadati</taxon>
        <taxon>Pseudomonadota</taxon>
        <taxon>Gammaproteobacteria</taxon>
        <taxon>Chromatiales</taxon>
        <taxon>Chromatiaceae</taxon>
        <taxon>Thiohalocapsa</taxon>
    </lineage>
</organism>
<dbReference type="GO" id="GO:0015643">
    <property type="term" value="F:toxic substance binding"/>
    <property type="evidence" value="ECO:0007669"/>
    <property type="project" value="InterPro"/>
</dbReference>
<dbReference type="GO" id="GO:0044010">
    <property type="term" value="P:single-species biofilm formation"/>
    <property type="evidence" value="ECO:0007669"/>
    <property type="project" value="InterPro"/>
</dbReference>
<dbReference type="GO" id="GO:0006351">
    <property type="term" value="P:DNA-templated transcription"/>
    <property type="evidence" value="ECO:0007669"/>
    <property type="project" value="TreeGrafter"/>
</dbReference>
<evidence type="ECO:0000256" key="1">
    <source>
        <dbReference type="ARBA" id="ARBA00010562"/>
    </source>
</evidence>
<sequence length="87" mass="9725">MLSSDVVRARINKQLKADASEVLEAMGLTMSDAIRLFLPRIARDKALPFEIKVPNAETRQAIDALEQGRGKRFTRVQALMDDLNAEV</sequence>
<reference evidence="3 4" key="1">
    <citation type="submission" date="2019-09" db="EMBL/GenBank/DDBJ databases">
        <title>Whole-genome sequence of the purple sulfur bacterium Thiohalocapsa marina DSM 19078.</title>
        <authorList>
            <person name="Kyndt J.A."/>
            <person name="Meyer T.E."/>
        </authorList>
    </citation>
    <scope>NUCLEOTIDE SEQUENCE [LARGE SCALE GENOMIC DNA]</scope>
    <source>
        <strain evidence="3 4">DSM 19078</strain>
    </source>
</reference>
<evidence type="ECO:0000256" key="2">
    <source>
        <dbReference type="ARBA" id="ARBA00022649"/>
    </source>
</evidence>
<dbReference type="InterPro" id="IPR007337">
    <property type="entry name" value="RelB/DinJ"/>
</dbReference>
<evidence type="ECO:0000313" key="3">
    <source>
        <dbReference type="EMBL" id="KAA6182515.1"/>
    </source>
</evidence>
<dbReference type="GO" id="GO:0000987">
    <property type="term" value="F:cis-regulatory region sequence-specific DNA binding"/>
    <property type="evidence" value="ECO:0007669"/>
    <property type="project" value="InterPro"/>
</dbReference>
<comment type="caution">
    <text evidence="3">The sequence shown here is derived from an EMBL/GenBank/DDBJ whole genome shotgun (WGS) entry which is preliminary data.</text>
</comment>
<name>A0A5M8FJ68_9GAMM</name>
<dbReference type="OrthoDB" id="3174560at2"/>
<dbReference type="Gene3D" id="1.10.1220.10">
    <property type="entry name" value="Met repressor-like"/>
    <property type="match status" value="1"/>
</dbReference>
<protein>
    <submittedName>
        <fullName evidence="3">Type II toxin-antitoxin system RelB/DinJ family antitoxin</fullName>
    </submittedName>
</protein>
<dbReference type="PANTHER" id="PTHR38781">
    <property type="entry name" value="ANTITOXIN DINJ-RELATED"/>
    <property type="match status" value="1"/>
</dbReference>
<dbReference type="InterPro" id="IPR026262">
    <property type="entry name" value="DinJ"/>
</dbReference>
<dbReference type="Proteomes" id="UP000322981">
    <property type="component" value="Unassembled WGS sequence"/>
</dbReference>
<dbReference type="PIRSF" id="PIRSF003108">
    <property type="entry name" value="DinJ"/>
    <property type="match status" value="1"/>
</dbReference>
<dbReference type="PANTHER" id="PTHR38781:SF1">
    <property type="entry name" value="ANTITOXIN DINJ-RELATED"/>
    <property type="match status" value="1"/>
</dbReference>
<comment type="similarity">
    <text evidence="1">Belongs to the RelB/DinJ antitoxin family.</text>
</comment>
<dbReference type="EMBL" id="VWXX01000045">
    <property type="protein sequence ID" value="KAA6182515.1"/>
    <property type="molecule type" value="Genomic_DNA"/>
</dbReference>
<dbReference type="AlphaFoldDB" id="A0A5M8FJ68"/>
<keyword evidence="2" id="KW-1277">Toxin-antitoxin system</keyword>
<dbReference type="Pfam" id="PF04221">
    <property type="entry name" value="RelB"/>
    <property type="match status" value="1"/>
</dbReference>
<dbReference type="GO" id="GO:0006355">
    <property type="term" value="P:regulation of DNA-templated transcription"/>
    <property type="evidence" value="ECO:0007669"/>
    <property type="project" value="InterPro"/>
</dbReference>
<gene>
    <name evidence="3" type="ORF">F2Q65_17755</name>
</gene>
<dbReference type="NCBIfam" id="TIGR02384">
    <property type="entry name" value="RelB_DinJ"/>
    <property type="match status" value="1"/>
</dbReference>
<evidence type="ECO:0000313" key="4">
    <source>
        <dbReference type="Proteomes" id="UP000322981"/>
    </source>
</evidence>
<keyword evidence="4" id="KW-1185">Reference proteome</keyword>
<accession>A0A5M8FJ68</accession>
<dbReference type="InterPro" id="IPR013321">
    <property type="entry name" value="Arc_rbn_hlx_hlx"/>
</dbReference>